<dbReference type="EMBL" id="QLTA01000009">
    <property type="protein sequence ID" value="RAR84808.1"/>
    <property type="molecule type" value="Genomic_DNA"/>
</dbReference>
<dbReference type="InterPro" id="IPR000524">
    <property type="entry name" value="Tscrpt_reg_HTH_GntR"/>
</dbReference>
<dbReference type="GO" id="GO:0003700">
    <property type="term" value="F:DNA-binding transcription factor activity"/>
    <property type="evidence" value="ECO:0007669"/>
    <property type="project" value="InterPro"/>
</dbReference>
<keyword evidence="2 5" id="KW-0238">DNA-binding</keyword>
<dbReference type="Gene3D" id="1.10.10.10">
    <property type="entry name" value="Winged helix-like DNA-binding domain superfamily/Winged helix DNA-binding domain"/>
    <property type="match status" value="2"/>
</dbReference>
<keyword evidence="3" id="KW-0804">Transcription</keyword>
<dbReference type="Proteomes" id="UP000248856">
    <property type="component" value="Unassembled WGS sequence"/>
</dbReference>
<dbReference type="Pfam" id="PF00392">
    <property type="entry name" value="GntR"/>
    <property type="match status" value="1"/>
</dbReference>
<evidence type="ECO:0000313" key="5">
    <source>
        <dbReference type="EMBL" id="RAR84808.1"/>
    </source>
</evidence>
<sequence>MGMHAHTQTQDNPGSELTALQLKVAREIVALVRREGRRAGEHLPEVHIAQRIGTSRSPVQAALRHLSRLGVLQQDANRGFFLVKDAKDWDGAVASLLTTDDPVYLRIADDLQRKLLPDEVNEADLMRRYGIARSSLRKVLSRISEEGWVEQSMGHGWRFLPLIDSSESYEESYLYRQFIEPNSLLSATFAFDPAALKRLLAEQRRIVDGGYESMTAIELFEANSRFHETLAEWGHNRFVLQSVRRINQLRRLVEYRQASRRDARRVQAMEHLAILDAIEKLDMVQAAVLMRAHLDGARRGKLKQTEVFTPEQ</sequence>
<keyword evidence="6" id="KW-1185">Reference proteome</keyword>
<evidence type="ECO:0000259" key="4">
    <source>
        <dbReference type="PROSITE" id="PS50949"/>
    </source>
</evidence>
<dbReference type="InterPro" id="IPR036390">
    <property type="entry name" value="WH_DNA-bd_sf"/>
</dbReference>
<evidence type="ECO:0000256" key="2">
    <source>
        <dbReference type="ARBA" id="ARBA00023125"/>
    </source>
</evidence>
<evidence type="ECO:0000313" key="6">
    <source>
        <dbReference type="Proteomes" id="UP000248856"/>
    </source>
</evidence>
<dbReference type="SMART" id="SM00895">
    <property type="entry name" value="FCD"/>
    <property type="match status" value="1"/>
</dbReference>
<dbReference type="InterPro" id="IPR008920">
    <property type="entry name" value="TF_FadR/GntR_C"/>
</dbReference>
<evidence type="ECO:0000256" key="1">
    <source>
        <dbReference type="ARBA" id="ARBA00023015"/>
    </source>
</evidence>
<name>A0A328ZF83_9BURK</name>
<dbReference type="InterPro" id="IPR036388">
    <property type="entry name" value="WH-like_DNA-bd_sf"/>
</dbReference>
<feature type="domain" description="HTH gntR-type" evidence="4">
    <location>
        <begin position="18"/>
        <end position="85"/>
    </location>
</feature>
<dbReference type="PANTHER" id="PTHR43537:SF5">
    <property type="entry name" value="UXU OPERON TRANSCRIPTIONAL REGULATOR"/>
    <property type="match status" value="1"/>
</dbReference>
<dbReference type="PANTHER" id="PTHR43537">
    <property type="entry name" value="TRANSCRIPTIONAL REGULATOR, GNTR FAMILY"/>
    <property type="match status" value="1"/>
</dbReference>
<evidence type="ECO:0000256" key="3">
    <source>
        <dbReference type="ARBA" id="ARBA00023163"/>
    </source>
</evidence>
<dbReference type="InterPro" id="IPR011711">
    <property type="entry name" value="GntR_C"/>
</dbReference>
<reference evidence="5 6" key="1">
    <citation type="submission" date="2018-06" db="EMBL/GenBank/DDBJ databases">
        <title>Genomic Encyclopedia of Archaeal and Bacterial Type Strains, Phase II (KMG-II): from individual species to whole genera.</title>
        <authorList>
            <person name="Goeker M."/>
        </authorList>
    </citation>
    <scope>NUCLEOTIDE SEQUENCE [LARGE SCALE GENOMIC DNA]</scope>
    <source>
        <strain evidence="5 6">CFPB 3232</strain>
    </source>
</reference>
<proteinExistence type="predicted"/>
<dbReference type="PROSITE" id="PS50949">
    <property type="entry name" value="HTH_GNTR"/>
    <property type="match status" value="1"/>
</dbReference>
<dbReference type="SUPFAM" id="SSF48008">
    <property type="entry name" value="GntR ligand-binding domain-like"/>
    <property type="match status" value="1"/>
</dbReference>
<dbReference type="Gene3D" id="1.20.120.530">
    <property type="entry name" value="GntR ligand-binding domain-like"/>
    <property type="match status" value="1"/>
</dbReference>
<protein>
    <submittedName>
        <fullName evidence="5">DNA-binding GntR family transcriptional regulator</fullName>
    </submittedName>
</protein>
<keyword evidence="1" id="KW-0805">Transcription regulation</keyword>
<dbReference type="SUPFAM" id="SSF46785">
    <property type="entry name" value="Winged helix' DNA-binding domain"/>
    <property type="match status" value="2"/>
</dbReference>
<comment type="caution">
    <text evidence="5">The sequence shown here is derived from an EMBL/GenBank/DDBJ whole genome shotgun (WGS) entry which is preliminary data.</text>
</comment>
<dbReference type="Pfam" id="PF07729">
    <property type="entry name" value="FCD"/>
    <property type="match status" value="1"/>
</dbReference>
<accession>A0A328ZF83</accession>
<dbReference type="SMART" id="SM00345">
    <property type="entry name" value="HTH_GNTR"/>
    <property type="match status" value="2"/>
</dbReference>
<dbReference type="GO" id="GO:0003677">
    <property type="term" value="F:DNA binding"/>
    <property type="evidence" value="ECO:0007669"/>
    <property type="project" value="UniProtKB-KW"/>
</dbReference>
<gene>
    <name evidence="5" type="ORF">AX018_100940</name>
</gene>
<dbReference type="AlphaFoldDB" id="A0A328ZF83"/>
<organism evidence="5 6">
    <name type="scientific">Paracidovorax anthurii</name>
    <dbReference type="NCBI Taxonomy" id="78229"/>
    <lineage>
        <taxon>Bacteria</taxon>
        <taxon>Pseudomonadati</taxon>
        <taxon>Pseudomonadota</taxon>
        <taxon>Betaproteobacteria</taxon>
        <taxon>Burkholderiales</taxon>
        <taxon>Comamonadaceae</taxon>
        <taxon>Paracidovorax</taxon>
    </lineage>
</organism>